<feature type="domain" description="Protein kinase" evidence="1">
    <location>
        <begin position="1"/>
        <end position="319"/>
    </location>
</feature>
<dbReference type="InterPro" id="IPR000719">
    <property type="entry name" value="Prot_kinase_dom"/>
</dbReference>
<dbReference type="Proteomes" id="UP000217790">
    <property type="component" value="Unassembled WGS sequence"/>
</dbReference>
<dbReference type="SUPFAM" id="SSF56112">
    <property type="entry name" value="Protein kinase-like (PK-like)"/>
    <property type="match status" value="1"/>
</dbReference>
<keyword evidence="3" id="KW-1185">Reference proteome</keyword>
<evidence type="ECO:0000313" key="2">
    <source>
        <dbReference type="EMBL" id="PBK80616.1"/>
    </source>
</evidence>
<dbReference type="GO" id="GO:0005524">
    <property type="term" value="F:ATP binding"/>
    <property type="evidence" value="ECO:0007669"/>
    <property type="project" value="InterPro"/>
</dbReference>
<dbReference type="InParanoid" id="A0A2H3CZ89"/>
<organism evidence="2 3">
    <name type="scientific">Armillaria gallica</name>
    <name type="common">Bulbous honey fungus</name>
    <name type="synonym">Armillaria bulbosa</name>
    <dbReference type="NCBI Taxonomy" id="47427"/>
    <lineage>
        <taxon>Eukaryota</taxon>
        <taxon>Fungi</taxon>
        <taxon>Dikarya</taxon>
        <taxon>Basidiomycota</taxon>
        <taxon>Agaricomycotina</taxon>
        <taxon>Agaricomycetes</taxon>
        <taxon>Agaricomycetidae</taxon>
        <taxon>Agaricales</taxon>
        <taxon>Marasmiineae</taxon>
        <taxon>Physalacriaceae</taxon>
        <taxon>Armillaria</taxon>
    </lineage>
</organism>
<reference evidence="3" key="1">
    <citation type="journal article" date="2017" name="Nat. Ecol. Evol.">
        <title>Genome expansion and lineage-specific genetic innovations in the forest pathogenic fungi Armillaria.</title>
        <authorList>
            <person name="Sipos G."/>
            <person name="Prasanna A.N."/>
            <person name="Walter M.C."/>
            <person name="O'Connor E."/>
            <person name="Balint B."/>
            <person name="Krizsan K."/>
            <person name="Kiss B."/>
            <person name="Hess J."/>
            <person name="Varga T."/>
            <person name="Slot J."/>
            <person name="Riley R."/>
            <person name="Boka B."/>
            <person name="Rigling D."/>
            <person name="Barry K."/>
            <person name="Lee J."/>
            <person name="Mihaltcheva S."/>
            <person name="LaButti K."/>
            <person name="Lipzen A."/>
            <person name="Waldron R."/>
            <person name="Moloney N.M."/>
            <person name="Sperisen C."/>
            <person name="Kredics L."/>
            <person name="Vagvoelgyi C."/>
            <person name="Patrignani A."/>
            <person name="Fitzpatrick D."/>
            <person name="Nagy I."/>
            <person name="Doyle S."/>
            <person name="Anderson J.B."/>
            <person name="Grigoriev I.V."/>
            <person name="Gueldener U."/>
            <person name="Muensterkoetter M."/>
            <person name="Nagy L.G."/>
        </authorList>
    </citation>
    <scope>NUCLEOTIDE SEQUENCE [LARGE SCALE GENOMIC DNA]</scope>
    <source>
        <strain evidence="3">Ar21-2</strain>
    </source>
</reference>
<evidence type="ECO:0000313" key="3">
    <source>
        <dbReference type="Proteomes" id="UP000217790"/>
    </source>
</evidence>
<dbReference type="Gene3D" id="1.10.510.10">
    <property type="entry name" value="Transferase(Phosphotransferase) domain 1"/>
    <property type="match status" value="1"/>
</dbReference>
<gene>
    <name evidence="2" type="ORF">ARMGADRAFT_1092028</name>
</gene>
<protein>
    <recommendedName>
        <fullName evidence="1">Protein kinase domain-containing protein</fullName>
    </recommendedName>
</protein>
<dbReference type="OMA" id="MHELHIA"/>
<dbReference type="EMBL" id="KZ293742">
    <property type="protein sequence ID" value="PBK80616.1"/>
    <property type="molecule type" value="Genomic_DNA"/>
</dbReference>
<dbReference type="InterPro" id="IPR011009">
    <property type="entry name" value="Kinase-like_dom_sf"/>
</dbReference>
<name>A0A2H3CZ89_ARMGA</name>
<proteinExistence type="predicted"/>
<dbReference type="GO" id="GO:0004672">
    <property type="term" value="F:protein kinase activity"/>
    <property type="evidence" value="ECO:0007669"/>
    <property type="project" value="InterPro"/>
</dbReference>
<dbReference type="PROSITE" id="PS50011">
    <property type="entry name" value="PROTEIN_KINASE_DOM"/>
    <property type="match status" value="1"/>
</dbReference>
<dbReference type="OrthoDB" id="5987198at2759"/>
<evidence type="ECO:0000259" key="1">
    <source>
        <dbReference type="PROSITE" id="PS50011"/>
    </source>
</evidence>
<accession>A0A2H3CZ89</accession>
<dbReference type="AlphaFoldDB" id="A0A2H3CZ89"/>
<dbReference type="STRING" id="47427.A0A2H3CZ89"/>
<sequence length="389" mass="44882">MAKYKRPLANERLFNSPFLDPDLDWFWVETRLFLEEAGYKLPPKFDPSWSPANEIEKKQAKARLPRWTLASAVRLSDGLPVILKRVELDSPEFEISVLFSSPPLSLDPRNHCVPINHLKYEEFGILVLPLLRKFDDPPFDTVGEVVECFRQIFEGIQFMHQNLVAHRDCTKLNIMLDPTTLYPKGFIPERPYMKVDDSGLVSASCTRTACWPRYYLIDFGHSRRYDPADGIPHERVLRGGDKSAPEHRNPDDLLCNPFPTDIYYLGNLLREYFLDTKNYCHPTRIGLDFLRPLVEDMVKEDPSDRPTIDDVVMRFDAIVKSLSLFRLQALTQLGNQTLFFPFAYVARRLKFALMLRSPLPKIAASPSRVLSAPRDFYTAKQRRGTTPTA</sequence>